<reference evidence="1" key="1">
    <citation type="submission" date="2014-11" db="EMBL/GenBank/DDBJ databases">
        <authorList>
            <person name="Amaro Gonzalez C."/>
        </authorList>
    </citation>
    <scope>NUCLEOTIDE SEQUENCE</scope>
</reference>
<protein>
    <submittedName>
        <fullName evidence="1">Uncharacterized protein</fullName>
    </submittedName>
</protein>
<dbReference type="AlphaFoldDB" id="A0A0E9TXF4"/>
<reference evidence="1" key="2">
    <citation type="journal article" date="2015" name="Fish Shellfish Immunol.">
        <title>Early steps in the European eel (Anguilla anguilla)-Vibrio vulnificus interaction in the gills: Role of the RtxA13 toxin.</title>
        <authorList>
            <person name="Callol A."/>
            <person name="Pajuelo D."/>
            <person name="Ebbesson L."/>
            <person name="Teles M."/>
            <person name="MacKenzie S."/>
            <person name="Amaro C."/>
        </authorList>
    </citation>
    <scope>NUCLEOTIDE SEQUENCE</scope>
</reference>
<dbReference type="EMBL" id="GBXM01051164">
    <property type="protein sequence ID" value="JAH57413.1"/>
    <property type="molecule type" value="Transcribed_RNA"/>
</dbReference>
<name>A0A0E9TXF4_ANGAN</name>
<accession>A0A0E9TXF4</accession>
<sequence>MLAQFSNRKQKNVISKLCFSSEMVPFPWRARGHFPFTTLSEFGELTFPLPLWITVQLSR</sequence>
<proteinExistence type="predicted"/>
<organism evidence="1">
    <name type="scientific">Anguilla anguilla</name>
    <name type="common">European freshwater eel</name>
    <name type="synonym">Muraena anguilla</name>
    <dbReference type="NCBI Taxonomy" id="7936"/>
    <lineage>
        <taxon>Eukaryota</taxon>
        <taxon>Metazoa</taxon>
        <taxon>Chordata</taxon>
        <taxon>Craniata</taxon>
        <taxon>Vertebrata</taxon>
        <taxon>Euteleostomi</taxon>
        <taxon>Actinopterygii</taxon>
        <taxon>Neopterygii</taxon>
        <taxon>Teleostei</taxon>
        <taxon>Anguilliformes</taxon>
        <taxon>Anguillidae</taxon>
        <taxon>Anguilla</taxon>
    </lineage>
</organism>
<evidence type="ECO:0000313" key="1">
    <source>
        <dbReference type="EMBL" id="JAH57413.1"/>
    </source>
</evidence>